<sequence length="70" mass="7921">MNSRPMPLMCDDYELRFESLFQAGRALAFPCDKHGGVLLDSLSEKARQNYLFARAVVGRDYASPIVLRRG</sequence>
<evidence type="ECO:0000313" key="2">
    <source>
        <dbReference type="Proteomes" id="UP001606302"/>
    </source>
</evidence>
<comment type="caution">
    <text evidence="1">The sequence shown here is derived from an EMBL/GenBank/DDBJ whole genome shotgun (WGS) entry which is preliminary data.</text>
</comment>
<protein>
    <submittedName>
        <fullName evidence="1">Uncharacterized protein</fullName>
    </submittedName>
</protein>
<proteinExistence type="predicted"/>
<reference evidence="1 2" key="1">
    <citation type="submission" date="2024-08" db="EMBL/GenBank/DDBJ databases">
        <authorList>
            <person name="Lu H."/>
        </authorList>
    </citation>
    <scope>NUCLEOTIDE SEQUENCE [LARGE SCALE GENOMIC DNA]</scope>
    <source>
        <strain evidence="1 2">DXS20W</strain>
    </source>
</reference>
<organism evidence="1 2">
    <name type="scientific">Pelomonas lactea</name>
    <dbReference type="NCBI Taxonomy" id="3299030"/>
    <lineage>
        <taxon>Bacteria</taxon>
        <taxon>Pseudomonadati</taxon>
        <taxon>Pseudomonadota</taxon>
        <taxon>Betaproteobacteria</taxon>
        <taxon>Burkholderiales</taxon>
        <taxon>Sphaerotilaceae</taxon>
        <taxon>Roseateles</taxon>
    </lineage>
</organism>
<dbReference type="RefSeq" id="WP_394510840.1">
    <property type="nucleotide sequence ID" value="NZ_JBIGHX010000003.1"/>
</dbReference>
<dbReference type="Proteomes" id="UP001606302">
    <property type="component" value="Unassembled WGS sequence"/>
</dbReference>
<accession>A0ABW7GJ74</accession>
<evidence type="ECO:0000313" key="1">
    <source>
        <dbReference type="EMBL" id="MFG6461978.1"/>
    </source>
</evidence>
<dbReference type="EMBL" id="JBIGHX010000003">
    <property type="protein sequence ID" value="MFG6461978.1"/>
    <property type="molecule type" value="Genomic_DNA"/>
</dbReference>
<name>A0ABW7GJ74_9BURK</name>
<gene>
    <name evidence="1" type="ORF">ACG04Q_10375</name>
</gene>
<keyword evidence="2" id="KW-1185">Reference proteome</keyword>